<evidence type="ECO:0008006" key="3">
    <source>
        <dbReference type="Google" id="ProtNLM"/>
    </source>
</evidence>
<dbReference type="Pfam" id="PF13711">
    <property type="entry name" value="DUF4160"/>
    <property type="match status" value="1"/>
</dbReference>
<gene>
    <name evidence="1" type="ordered locus">Sala_1776</name>
</gene>
<accession>Q1GS83</accession>
<protein>
    <recommendedName>
        <fullName evidence="3">DUF4160 domain-containing protein</fullName>
    </recommendedName>
</protein>
<dbReference type="RefSeq" id="WP_011542068.1">
    <property type="nucleotide sequence ID" value="NC_008048.1"/>
</dbReference>
<proteinExistence type="predicted"/>
<name>Q1GS83_SPHAL</name>
<dbReference type="KEGG" id="sal:Sala_1776"/>
<sequence>MHVHITRGRDTAKFWLWPDVNVAYNRGFSPHTLRLLSNVILERRKQIERAWNEHFS</sequence>
<dbReference type="AlphaFoldDB" id="Q1GS83"/>
<dbReference type="STRING" id="317655.Sala_1776"/>
<keyword evidence="2" id="KW-1185">Reference proteome</keyword>
<reference evidence="1 2" key="1">
    <citation type="journal article" date="2009" name="Proc. Natl. Acad. Sci. U.S.A.">
        <title>The genomic basis of trophic strategy in marine bacteria.</title>
        <authorList>
            <person name="Lauro F.M."/>
            <person name="McDougald D."/>
            <person name="Thomas T."/>
            <person name="Williams T.J."/>
            <person name="Egan S."/>
            <person name="Rice S."/>
            <person name="DeMaere M.Z."/>
            <person name="Ting L."/>
            <person name="Ertan H."/>
            <person name="Johnson J."/>
            <person name="Ferriera S."/>
            <person name="Lapidus A."/>
            <person name="Anderson I."/>
            <person name="Kyrpides N."/>
            <person name="Munk A.C."/>
            <person name="Detter C."/>
            <person name="Han C.S."/>
            <person name="Brown M.V."/>
            <person name="Robb F.T."/>
            <person name="Kjelleberg S."/>
            <person name="Cavicchioli R."/>
        </authorList>
    </citation>
    <scope>NUCLEOTIDE SEQUENCE [LARGE SCALE GENOMIC DNA]</scope>
    <source>
        <strain evidence="2">DSM 13593 / LMG 18877 / RB2256</strain>
    </source>
</reference>
<dbReference type="InterPro" id="IPR025427">
    <property type="entry name" value="DUF4160"/>
</dbReference>
<evidence type="ECO:0000313" key="2">
    <source>
        <dbReference type="Proteomes" id="UP000006578"/>
    </source>
</evidence>
<evidence type="ECO:0000313" key="1">
    <source>
        <dbReference type="EMBL" id="ABF53489.1"/>
    </source>
</evidence>
<organism evidence="1 2">
    <name type="scientific">Sphingopyxis alaskensis (strain DSM 13593 / LMG 18877 / RB2256)</name>
    <name type="common">Sphingomonas alaskensis</name>
    <dbReference type="NCBI Taxonomy" id="317655"/>
    <lineage>
        <taxon>Bacteria</taxon>
        <taxon>Pseudomonadati</taxon>
        <taxon>Pseudomonadota</taxon>
        <taxon>Alphaproteobacteria</taxon>
        <taxon>Sphingomonadales</taxon>
        <taxon>Sphingomonadaceae</taxon>
        <taxon>Sphingopyxis</taxon>
    </lineage>
</organism>
<dbReference type="HOGENOM" id="CLU_162083_4_2_5"/>
<dbReference type="Proteomes" id="UP000006578">
    <property type="component" value="Chromosome"/>
</dbReference>
<dbReference type="EMBL" id="CP000356">
    <property type="protein sequence ID" value="ABF53489.1"/>
    <property type="molecule type" value="Genomic_DNA"/>
</dbReference>